<dbReference type="InterPro" id="IPR013324">
    <property type="entry name" value="RNA_pol_sigma_r3/r4-like"/>
</dbReference>
<evidence type="ECO:0000259" key="7">
    <source>
        <dbReference type="Pfam" id="PF08281"/>
    </source>
</evidence>
<evidence type="ECO:0000313" key="8">
    <source>
        <dbReference type="EMBL" id="QAT16488.1"/>
    </source>
</evidence>
<sequence length="198" mass="22678">MTTSADAQRSLECVRRFQEGEKAAFDELVRMHQRQAYGFVYSLIGNVEDAADILQEGFLRAYEGLGRFRGESGFKTWFYRILINLTRDMLRRRGRSRKLFSYSLDEEDENGAAKSVPDATWRPDKAAQEHECESVLNGALCELSDRQREAFSLRYFQGLKTEEVAHILGCGVPTAKVHIFRAVRHIGRIMGPYMDGRS</sequence>
<comment type="similarity">
    <text evidence="1">Belongs to the sigma-70 factor family. ECF subfamily.</text>
</comment>
<keyword evidence="5" id="KW-0804">Transcription</keyword>
<dbReference type="Proteomes" id="UP000287243">
    <property type="component" value="Chromosome"/>
</dbReference>
<keyword evidence="9" id="KW-1185">Reference proteome</keyword>
<evidence type="ECO:0000256" key="3">
    <source>
        <dbReference type="ARBA" id="ARBA00023082"/>
    </source>
</evidence>
<dbReference type="InterPro" id="IPR007627">
    <property type="entry name" value="RNA_pol_sigma70_r2"/>
</dbReference>
<dbReference type="PANTHER" id="PTHR43133:SF8">
    <property type="entry name" value="RNA POLYMERASE SIGMA FACTOR HI_1459-RELATED"/>
    <property type="match status" value="1"/>
</dbReference>
<dbReference type="RefSeq" id="WP_128699126.1">
    <property type="nucleotide sequence ID" value="NZ_CP019384.1"/>
</dbReference>
<dbReference type="Gene3D" id="1.10.1740.10">
    <property type="match status" value="1"/>
</dbReference>
<dbReference type="OrthoDB" id="9784984at2"/>
<organism evidence="8 9">
    <name type="scientific">Velamenicoccus archaeovorus</name>
    <dbReference type="NCBI Taxonomy" id="1930593"/>
    <lineage>
        <taxon>Bacteria</taxon>
        <taxon>Pseudomonadati</taxon>
        <taxon>Candidatus Omnitrophota</taxon>
        <taxon>Candidatus Velamenicoccus</taxon>
    </lineage>
</organism>
<accession>A0A410P327</accession>
<dbReference type="SUPFAM" id="SSF88946">
    <property type="entry name" value="Sigma2 domain of RNA polymerase sigma factors"/>
    <property type="match status" value="1"/>
</dbReference>
<dbReference type="KEGG" id="vai:BU251_01465"/>
<evidence type="ECO:0000256" key="2">
    <source>
        <dbReference type="ARBA" id="ARBA00023015"/>
    </source>
</evidence>
<protein>
    <submittedName>
        <fullName evidence="8">RNA polymerase sigma factor RpoE</fullName>
    </submittedName>
</protein>
<keyword evidence="2" id="KW-0805">Transcription regulation</keyword>
<dbReference type="SUPFAM" id="SSF88659">
    <property type="entry name" value="Sigma3 and sigma4 domains of RNA polymerase sigma factors"/>
    <property type="match status" value="1"/>
</dbReference>
<dbReference type="CDD" id="cd06171">
    <property type="entry name" value="Sigma70_r4"/>
    <property type="match status" value="1"/>
</dbReference>
<dbReference type="AlphaFoldDB" id="A0A410P327"/>
<evidence type="ECO:0000256" key="4">
    <source>
        <dbReference type="ARBA" id="ARBA00023125"/>
    </source>
</evidence>
<dbReference type="Gene3D" id="1.10.10.10">
    <property type="entry name" value="Winged helix-like DNA-binding domain superfamily/Winged helix DNA-binding domain"/>
    <property type="match status" value="1"/>
</dbReference>
<name>A0A410P327_VELA1</name>
<dbReference type="GO" id="GO:0006352">
    <property type="term" value="P:DNA-templated transcription initiation"/>
    <property type="evidence" value="ECO:0007669"/>
    <property type="project" value="InterPro"/>
</dbReference>
<feature type="domain" description="RNA polymerase sigma factor 70 region 4 type 2" evidence="7">
    <location>
        <begin position="139"/>
        <end position="186"/>
    </location>
</feature>
<dbReference type="InterPro" id="IPR014284">
    <property type="entry name" value="RNA_pol_sigma-70_dom"/>
</dbReference>
<dbReference type="InterPro" id="IPR039425">
    <property type="entry name" value="RNA_pol_sigma-70-like"/>
</dbReference>
<dbReference type="GO" id="GO:0003677">
    <property type="term" value="F:DNA binding"/>
    <property type="evidence" value="ECO:0007669"/>
    <property type="project" value="UniProtKB-KW"/>
</dbReference>
<evidence type="ECO:0000313" key="9">
    <source>
        <dbReference type="Proteomes" id="UP000287243"/>
    </source>
</evidence>
<dbReference type="InterPro" id="IPR036388">
    <property type="entry name" value="WH-like_DNA-bd_sf"/>
</dbReference>
<evidence type="ECO:0000259" key="6">
    <source>
        <dbReference type="Pfam" id="PF04542"/>
    </source>
</evidence>
<evidence type="ECO:0000256" key="1">
    <source>
        <dbReference type="ARBA" id="ARBA00010641"/>
    </source>
</evidence>
<dbReference type="NCBIfam" id="TIGR02937">
    <property type="entry name" value="sigma70-ECF"/>
    <property type="match status" value="1"/>
</dbReference>
<reference evidence="8 9" key="1">
    <citation type="submission" date="2017-01" db="EMBL/GenBank/DDBJ databases">
        <title>First insights into the biology of 'candidatus Vampirococcus archaeovorus'.</title>
        <authorList>
            <person name="Kizina J."/>
            <person name="Jordan S."/>
            <person name="Stueber K."/>
            <person name="Reinhardt R."/>
            <person name="Harder J."/>
        </authorList>
    </citation>
    <scope>NUCLEOTIDE SEQUENCE [LARGE SCALE GENOMIC DNA]</scope>
    <source>
        <strain evidence="8 9">LiM</strain>
    </source>
</reference>
<dbReference type="PANTHER" id="PTHR43133">
    <property type="entry name" value="RNA POLYMERASE ECF-TYPE SIGMA FACTO"/>
    <property type="match status" value="1"/>
</dbReference>
<proteinExistence type="inferred from homology"/>
<evidence type="ECO:0000256" key="5">
    <source>
        <dbReference type="ARBA" id="ARBA00023163"/>
    </source>
</evidence>
<keyword evidence="3" id="KW-0731">Sigma factor</keyword>
<dbReference type="EMBL" id="CP019384">
    <property type="protein sequence ID" value="QAT16488.1"/>
    <property type="molecule type" value="Genomic_DNA"/>
</dbReference>
<feature type="domain" description="RNA polymerase sigma-70 region 2" evidence="6">
    <location>
        <begin position="28"/>
        <end position="95"/>
    </location>
</feature>
<dbReference type="GO" id="GO:0016987">
    <property type="term" value="F:sigma factor activity"/>
    <property type="evidence" value="ECO:0007669"/>
    <property type="project" value="UniProtKB-KW"/>
</dbReference>
<dbReference type="Pfam" id="PF04542">
    <property type="entry name" value="Sigma70_r2"/>
    <property type="match status" value="1"/>
</dbReference>
<dbReference type="InterPro" id="IPR013249">
    <property type="entry name" value="RNA_pol_sigma70_r4_t2"/>
</dbReference>
<keyword evidence="4" id="KW-0238">DNA-binding</keyword>
<dbReference type="Pfam" id="PF08281">
    <property type="entry name" value="Sigma70_r4_2"/>
    <property type="match status" value="1"/>
</dbReference>
<gene>
    <name evidence="8" type="ORF">BU251_01465</name>
</gene>
<dbReference type="InterPro" id="IPR013325">
    <property type="entry name" value="RNA_pol_sigma_r2"/>
</dbReference>